<dbReference type="InterPro" id="IPR025997">
    <property type="entry name" value="SBP_2_dom"/>
</dbReference>
<gene>
    <name evidence="6" type="primary">rbsB_3</name>
    <name evidence="6" type="ORF">WG78_19170</name>
</gene>
<evidence type="ECO:0000256" key="2">
    <source>
        <dbReference type="ARBA" id="ARBA00007639"/>
    </source>
</evidence>
<dbReference type="InterPro" id="IPR028082">
    <property type="entry name" value="Peripla_BP_I"/>
</dbReference>
<evidence type="ECO:0000256" key="4">
    <source>
        <dbReference type="SAM" id="SignalP"/>
    </source>
</evidence>
<feature type="chain" id="PRO_5005862918" evidence="4">
    <location>
        <begin position="23"/>
        <end position="314"/>
    </location>
</feature>
<dbReference type="AlphaFoldDB" id="A0A0N0XGA0"/>
<dbReference type="EMBL" id="LAQT01000034">
    <property type="protein sequence ID" value="KPC49898.1"/>
    <property type="molecule type" value="Genomic_DNA"/>
</dbReference>
<evidence type="ECO:0000256" key="3">
    <source>
        <dbReference type="ARBA" id="ARBA00022729"/>
    </source>
</evidence>
<organism evidence="6 7">
    <name type="scientific">Amantichitinum ursilacus</name>
    <dbReference type="NCBI Taxonomy" id="857265"/>
    <lineage>
        <taxon>Bacteria</taxon>
        <taxon>Pseudomonadati</taxon>
        <taxon>Pseudomonadota</taxon>
        <taxon>Betaproteobacteria</taxon>
        <taxon>Neisseriales</taxon>
        <taxon>Chitinibacteraceae</taxon>
        <taxon>Amantichitinum</taxon>
    </lineage>
</organism>
<feature type="signal peptide" evidence="4">
    <location>
        <begin position="1"/>
        <end position="22"/>
    </location>
</feature>
<dbReference type="OrthoDB" id="9813037at2"/>
<dbReference type="SUPFAM" id="SSF53822">
    <property type="entry name" value="Periplasmic binding protein-like I"/>
    <property type="match status" value="1"/>
</dbReference>
<keyword evidence="7" id="KW-1185">Reference proteome</keyword>
<comment type="similarity">
    <text evidence="2">Belongs to the bacterial solute-binding protein 2 family.</text>
</comment>
<accession>A0A0N0XGA0</accession>
<comment type="subcellular location">
    <subcellularLocation>
        <location evidence="1">Cell envelope</location>
    </subcellularLocation>
</comment>
<evidence type="ECO:0000256" key="1">
    <source>
        <dbReference type="ARBA" id="ARBA00004196"/>
    </source>
</evidence>
<dbReference type="GO" id="GO:0030246">
    <property type="term" value="F:carbohydrate binding"/>
    <property type="evidence" value="ECO:0007669"/>
    <property type="project" value="UniProtKB-ARBA"/>
</dbReference>
<dbReference type="Pfam" id="PF13407">
    <property type="entry name" value="Peripla_BP_4"/>
    <property type="match status" value="1"/>
</dbReference>
<comment type="caution">
    <text evidence="6">The sequence shown here is derived from an EMBL/GenBank/DDBJ whole genome shotgun (WGS) entry which is preliminary data.</text>
</comment>
<dbReference type="PATRIC" id="fig|857265.3.peg.3929"/>
<proteinExistence type="inferred from homology"/>
<evidence type="ECO:0000313" key="6">
    <source>
        <dbReference type="EMBL" id="KPC49898.1"/>
    </source>
</evidence>
<dbReference type="Proteomes" id="UP000037939">
    <property type="component" value="Unassembled WGS sequence"/>
</dbReference>
<dbReference type="STRING" id="857265.WG78_19170"/>
<evidence type="ECO:0000313" key="7">
    <source>
        <dbReference type="Proteomes" id="UP000037939"/>
    </source>
</evidence>
<dbReference type="Gene3D" id="3.40.50.2300">
    <property type="match status" value="2"/>
</dbReference>
<dbReference type="PANTHER" id="PTHR46847">
    <property type="entry name" value="D-ALLOSE-BINDING PERIPLASMIC PROTEIN-RELATED"/>
    <property type="match status" value="1"/>
</dbReference>
<protein>
    <submittedName>
        <fullName evidence="6">D-ribose-binding periplasmic protein</fullName>
    </submittedName>
</protein>
<dbReference type="PANTHER" id="PTHR46847:SF2">
    <property type="entry name" value="ABC TRANSPORTER SUGAR-BINDING PROTEIN"/>
    <property type="match status" value="1"/>
</dbReference>
<reference evidence="6 7" key="1">
    <citation type="submission" date="2015-07" db="EMBL/GenBank/DDBJ databases">
        <title>Draft genome sequence of the Amantichitinum ursilacus IGB-41, a new chitin-degrading bacterium.</title>
        <authorList>
            <person name="Kirstahler P."/>
            <person name="Guenther M."/>
            <person name="Grumaz C."/>
            <person name="Rupp S."/>
            <person name="Zibek S."/>
            <person name="Sohn K."/>
        </authorList>
    </citation>
    <scope>NUCLEOTIDE SEQUENCE [LARGE SCALE GENOMIC DNA]</scope>
    <source>
        <strain evidence="6 7">IGB-41</strain>
    </source>
</reference>
<dbReference type="CDD" id="cd06321">
    <property type="entry name" value="PBP1_ABC_sugar_binding-like"/>
    <property type="match status" value="1"/>
</dbReference>
<name>A0A0N0XGA0_9NEIS</name>
<feature type="domain" description="Periplasmic binding protein" evidence="5">
    <location>
        <begin position="29"/>
        <end position="287"/>
    </location>
</feature>
<dbReference type="RefSeq" id="WP_053939421.1">
    <property type="nucleotide sequence ID" value="NZ_LAQT01000034.1"/>
</dbReference>
<sequence length="314" mass="32350">MRLRQSLLVATCAAVFATPAFAAKPLKYIGITVGDLANPFFVAIGQGAEASAKKIAGNSVKVTTVSSKYDLNTQVGQIENFIANKADIILVNAADPKGIAPVIEKAKAAGIVVVAIDVGAEGADLTVMSDNNMGGTESCRFMAKAINGKGNVVIVNGPPVTSVIDRVAGCKKLLAASYPGIKVLSDNQDAKGSRDGGMQVMADLLTAHPKIDGVFAINDPTAVGAELAIKQAGRSDVKVIASVDGGPDAQVALKDKSSLMGVSTAQNPYKMAQTAVQLGYDWMNGKKPANATVLLPTPPITKANIGSYAGWVKQ</sequence>
<dbReference type="GO" id="GO:0030313">
    <property type="term" value="C:cell envelope"/>
    <property type="evidence" value="ECO:0007669"/>
    <property type="project" value="UniProtKB-SubCell"/>
</dbReference>
<keyword evidence="3 4" id="KW-0732">Signal</keyword>
<evidence type="ECO:0000259" key="5">
    <source>
        <dbReference type="Pfam" id="PF13407"/>
    </source>
</evidence>